<sequence length="49" mass="5702">MPVNYLNKMGTETGKKSKLNSPSGNHYRMMLNQLQYQLNNFRKISSKIP</sequence>
<evidence type="ECO:0000313" key="2">
    <source>
        <dbReference type="EMBL" id="WOK08784.1"/>
    </source>
</evidence>
<evidence type="ECO:0000256" key="1">
    <source>
        <dbReference type="SAM" id="MobiDB-lite"/>
    </source>
</evidence>
<reference evidence="2 3" key="1">
    <citation type="journal article" date="2023" name="Microbiol. Resour. Announc.">
        <title>Complete Genome Sequence of Imperialibacter roseus strain P4T.</title>
        <authorList>
            <person name="Tizabi D.R."/>
            <person name="Bachvaroff T."/>
            <person name="Hill R.T."/>
        </authorList>
    </citation>
    <scope>NUCLEOTIDE SEQUENCE [LARGE SCALE GENOMIC DNA]</scope>
    <source>
        <strain evidence="2 3">P4T</strain>
    </source>
</reference>
<proteinExistence type="predicted"/>
<name>A0ABZ0IWL7_9BACT</name>
<dbReference type="EMBL" id="CP136051">
    <property type="protein sequence ID" value="WOK08784.1"/>
    <property type="molecule type" value="Genomic_DNA"/>
</dbReference>
<dbReference type="Proteomes" id="UP001302349">
    <property type="component" value="Chromosome"/>
</dbReference>
<accession>A0ABZ0IWL7</accession>
<keyword evidence="3" id="KW-1185">Reference proteome</keyword>
<dbReference type="RefSeq" id="WP_317491416.1">
    <property type="nucleotide sequence ID" value="NZ_CP136051.1"/>
</dbReference>
<organism evidence="2 3">
    <name type="scientific">Imperialibacter roseus</name>
    <dbReference type="NCBI Taxonomy" id="1324217"/>
    <lineage>
        <taxon>Bacteria</taxon>
        <taxon>Pseudomonadati</taxon>
        <taxon>Bacteroidota</taxon>
        <taxon>Cytophagia</taxon>
        <taxon>Cytophagales</taxon>
        <taxon>Flammeovirgaceae</taxon>
        <taxon>Imperialibacter</taxon>
    </lineage>
</organism>
<feature type="region of interest" description="Disordered" evidence="1">
    <location>
        <begin position="1"/>
        <end position="24"/>
    </location>
</feature>
<evidence type="ECO:0000313" key="3">
    <source>
        <dbReference type="Proteomes" id="UP001302349"/>
    </source>
</evidence>
<gene>
    <name evidence="2" type="ORF">RT717_09065</name>
</gene>
<protein>
    <recommendedName>
        <fullName evidence="4">Transposase</fullName>
    </recommendedName>
</protein>
<evidence type="ECO:0008006" key="4">
    <source>
        <dbReference type="Google" id="ProtNLM"/>
    </source>
</evidence>